<dbReference type="InterPro" id="IPR047039">
    <property type="entry name" value="AMN_phosphorylase"/>
</dbReference>
<dbReference type="Proteomes" id="UP001628220">
    <property type="component" value="Unassembled WGS sequence"/>
</dbReference>
<evidence type="ECO:0000313" key="2">
    <source>
        <dbReference type="EMBL" id="GAB1251700.1"/>
    </source>
</evidence>
<dbReference type="NCBIfam" id="TIGR01721">
    <property type="entry name" value="AMN-like"/>
    <property type="match status" value="1"/>
</dbReference>
<dbReference type="CDD" id="cd17762">
    <property type="entry name" value="AMN"/>
    <property type="match status" value="1"/>
</dbReference>
<comment type="caution">
    <text evidence="2">The sequence shown here is derived from an EMBL/GenBank/DDBJ whole genome shotgun (WGS) entry which is preliminary data.</text>
</comment>
<organism evidence="2 3">
    <name type="scientific">Porphyromonas miyakawae</name>
    <dbReference type="NCBI Taxonomy" id="3137470"/>
    <lineage>
        <taxon>Bacteria</taxon>
        <taxon>Pseudomonadati</taxon>
        <taxon>Bacteroidota</taxon>
        <taxon>Bacteroidia</taxon>
        <taxon>Bacteroidales</taxon>
        <taxon>Porphyromonadaceae</taxon>
        <taxon>Porphyromonas</taxon>
    </lineage>
</organism>
<gene>
    <name evidence="2" type="ORF">Tsumi_08040</name>
</gene>
<proteinExistence type="predicted"/>
<sequence>METKKEIVTDWLKRYTGREPEDFAPYILLCNFNRYLEFFAEKHSVPILGKALAMPNASTKEVTLIQFGMGSPNAATVMDLLSAIMPKGVLFIGKCGALKNNLSVGDYLLPIAAIRGEGTSNSYLPAEVPSLPSFRILRAADEALERNKLLFAAGTVYTTNRRVWEHDHHFKRYLHTTHAECIDMETATLFTVGYVNRIPCGALLAVSDLPMTPEGVKTDKGDQEVAKRYTAQHLALGEETLHILQYERKELIGIRFGW</sequence>
<feature type="domain" description="Nucleoside phosphorylase" evidence="1">
    <location>
        <begin position="37"/>
        <end position="236"/>
    </location>
</feature>
<dbReference type="PANTHER" id="PTHR43691">
    <property type="entry name" value="URIDINE PHOSPHORYLASE"/>
    <property type="match status" value="1"/>
</dbReference>
<dbReference type="Gene3D" id="3.40.50.1580">
    <property type="entry name" value="Nucleoside phosphorylase domain"/>
    <property type="match status" value="1"/>
</dbReference>
<dbReference type="InterPro" id="IPR000845">
    <property type="entry name" value="Nucleoside_phosphorylase_d"/>
</dbReference>
<dbReference type="SUPFAM" id="SSF53167">
    <property type="entry name" value="Purine and uridine phosphorylases"/>
    <property type="match status" value="1"/>
</dbReference>
<evidence type="ECO:0000259" key="1">
    <source>
        <dbReference type="Pfam" id="PF01048"/>
    </source>
</evidence>
<dbReference type="NCBIfam" id="NF005500">
    <property type="entry name" value="PRK07115.1"/>
    <property type="match status" value="1"/>
</dbReference>
<accession>A0ABQ0E1W0</accession>
<protein>
    <submittedName>
        <fullName evidence="2">AMP nucleosidase</fullName>
    </submittedName>
</protein>
<dbReference type="RefSeq" id="WP_411915504.1">
    <property type="nucleotide sequence ID" value="NZ_BAAFSF010000001.1"/>
</dbReference>
<dbReference type="EMBL" id="BAAFSF010000001">
    <property type="protein sequence ID" value="GAB1251700.1"/>
    <property type="molecule type" value="Genomic_DNA"/>
</dbReference>
<reference evidence="2 3" key="1">
    <citation type="journal article" date="2025" name="Int. J. Syst. Evol. Microbiol.">
        <title>Desulfovibrio falkowii sp. nov., Porphyromonas miyakawae sp. nov., Mediterraneibacter flintii sp. nov. and Owariibacterium komagatae gen. nov., sp. nov., isolated from human faeces.</title>
        <authorList>
            <person name="Hamaguchi T."/>
            <person name="Ohara M."/>
            <person name="Hisatomi A."/>
            <person name="Sekiguchi K."/>
            <person name="Takeda J.I."/>
            <person name="Ueyama J."/>
            <person name="Ito M."/>
            <person name="Nishiwaki H."/>
            <person name="Ogi T."/>
            <person name="Hirayama M."/>
            <person name="Ohkuma M."/>
            <person name="Sakamoto M."/>
            <person name="Ohno K."/>
        </authorList>
    </citation>
    <scope>NUCLEOTIDE SEQUENCE [LARGE SCALE GENOMIC DNA]</scope>
    <source>
        <strain evidence="2 3">13CB11C</strain>
    </source>
</reference>
<dbReference type="PANTHER" id="PTHR43691:SF6">
    <property type="entry name" value="AMP NUCLEOSIDASE"/>
    <property type="match status" value="1"/>
</dbReference>
<dbReference type="InterPro" id="IPR035994">
    <property type="entry name" value="Nucleoside_phosphorylase_sf"/>
</dbReference>
<dbReference type="InterPro" id="IPR010944">
    <property type="entry name" value="AMN-like"/>
</dbReference>
<evidence type="ECO:0000313" key="3">
    <source>
        <dbReference type="Proteomes" id="UP001628220"/>
    </source>
</evidence>
<keyword evidence="3" id="KW-1185">Reference proteome</keyword>
<dbReference type="Pfam" id="PF01048">
    <property type="entry name" value="PNP_UDP_1"/>
    <property type="match status" value="1"/>
</dbReference>
<name>A0ABQ0E1W0_9PORP</name>